<sequence length="96" mass="10738">MATTMIEDSTHFQFNRAYTFKGKCFTSLTTPSLGVLDPSKTLLSATTAVKRLFDDGVLDPDQQYDIDESHFIIDLDDGKTMDFRGADKVKYCSIVS</sequence>
<comment type="caution">
    <text evidence="1">The sequence shown here is derived from an EMBL/GenBank/DDBJ whole genome shotgun (WGS) entry which is preliminary data.</text>
</comment>
<evidence type="ECO:0000313" key="1">
    <source>
        <dbReference type="EMBL" id="OWY91378.1"/>
    </source>
</evidence>
<evidence type="ECO:0000313" key="2">
    <source>
        <dbReference type="Proteomes" id="UP000198211"/>
    </source>
</evidence>
<dbReference type="AlphaFoldDB" id="A0A225UEE1"/>
<keyword evidence="2" id="KW-1185">Reference proteome</keyword>
<feature type="non-terminal residue" evidence="1">
    <location>
        <position position="96"/>
    </location>
</feature>
<dbReference type="OrthoDB" id="102200at2759"/>
<dbReference type="EMBL" id="NBNE01020388">
    <property type="protein sequence ID" value="OWY91378.1"/>
    <property type="molecule type" value="Genomic_DNA"/>
</dbReference>
<name>A0A225UEE1_9STRA</name>
<accession>A0A225UEE1</accession>
<dbReference type="Proteomes" id="UP000198211">
    <property type="component" value="Unassembled WGS sequence"/>
</dbReference>
<protein>
    <submittedName>
        <fullName evidence="1">Uncharacterized protein</fullName>
    </submittedName>
</protein>
<gene>
    <name evidence="1" type="ORF">PHMEG_00040066</name>
</gene>
<reference evidence="2" key="1">
    <citation type="submission" date="2017-03" db="EMBL/GenBank/DDBJ databases">
        <title>Phytopthora megakarya and P. palmivora, two closely related causual agents of cacao black pod achieved similar genome size and gene model numbers by different mechanisms.</title>
        <authorList>
            <person name="Ali S."/>
            <person name="Shao J."/>
            <person name="Larry D.J."/>
            <person name="Kronmiller B."/>
            <person name="Shen D."/>
            <person name="Strem M.D."/>
            <person name="Melnick R.L."/>
            <person name="Guiltinan M.J."/>
            <person name="Tyler B.M."/>
            <person name="Meinhardt L.W."/>
            <person name="Bailey B.A."/>
        </authorList>
    </citation>
    <scope>NUCLEOTIDE SEQUENCE [LARGE SCALE GENOMIC DNA]</scope>
    <source>
        <strain evidence="2">zdho120</strain>
    </source>
</reference>
<proteinExistence type="predicted"/>
<organism evidence="1 2">
    <name type="scientific">Phytophthora megakarya</name>
    <dbReference type="NCBI Taxonomy" id="4795"/>
    <lineage>
        <taxon>Eukaryota</taxon>
        <taxon>Sar</taxon>
        <taxon>Stramenopiles</taxon>
        <taxon>Oomycota</taxon>
        <taxon>Peronosporomycetes</taxon>
        <taxon>Peronosporales</taxon>
        <taxon>Peronosporaceae</taxon>
        <taxon>Phytophthora</taxon>
    </lineage>
</organism>